<evidence type="ECO:0000313" key="3">
    <source>
        <dbReference type="Proteomes" id="UP000622860"/>
    </source>
</evidence>
<reference evidence="2" key="2">
    <citation type="submission" date="2020-09" db="EMBL/GenBank/DDBJ databases">
        <authorList>
            <person name="Sun Q."/>
            <person name="Zhou Y."/>
        </authorList>
    </citation>
    <scope>NUCLEOTIDE SEQUENCE</scope>
    <source>
        <strain evidence="2">CGMCC 1.12754</strain>
    </source>
</reference>
<keyword evidence="1" id="KW-0472">Membrane</keyword>
<evidence type="ECO:0000256" key="1">
    <source>
        <dbReference type="SAM" id="Phobius"/>
    </source>
</evidence>
<name>A0A917HIT5_9BACI</name>
<feature type="transmembrane region" description="Helical" evidence="1">
    <location>
        <begin position="7"/>
        <end position="33"/>
    </location>
</feature>
<gene>
    <name evidence="2" type="ORF">GCM10011398_27650</name>
</gene>
<dbReference type="InterPro" id="IPR046001">
    <property type="entry name" value="DUF5957"/>
</dbReference>
<feature type="transmembrane region" description="Helical" evidence="1">
    <location>
        <begin position="45"/>
        <end position="61"/>
    </location>
</feature>
<proteinExistence type="predicted"/>
<sequence>MRIKMRLFLAVIIGLFGGFILGIALSSFIGIIGLTLFDLPMGIKFLPYYTAIICAVLVPVIDQKSGSGKRSN</sequence>
<dbReference type="EMBL" id="BMFR01000012">
    <property type="protein sequence ID" value="GGG80700.1"/>
    <property type="molecule type" value="Genomic_DNA"/>
</dbReference>
<comment type="caution">
    <text evidence="2">The sequence shown here is derived from an EMBL/GenBank/DDBJ whole genome shotgun (WGS) entry which is preliminary data.</text>
</comment>
<dbReference type="Pfam" id="PF19382">
    <property type="entry name" value="DUF5957"/>
    <property type="match status" value="1"/>
</dbReference>
<organism evidence="2 3">
    <name type="scientific">Virgibacillus oceani</name>
    <dbReference type="NCBI Taxonomy" id="1479511"/>
    <lineage>
        <taxon>Bacteria</taxon>
        <taxon>Bacillati</taxon>
        <taxon>Bacillota</taxon>
        <taxon>Bacilli</taxon>
        <taxon>Bacillales</taxon>
        <taxon>Bacillaceae</taxon>
        <taxon>Virgibacillus</taxon>
    </lineage>
</organism>
<dbReference type="AlphaFoldDB" id="A0A917HIT5"/>
<keyword evidence="3" id="KW-1185">Reference proteome</keyword>
<keyword evidence="1" id="KW-1133">Transmembrane helix</keyword>
<accession>A0A917HIT5</accession>
<reference evidence="2" key="1">
    <citation type="journal article" date="2014" name="Int. J. Syst. Evol. Microbiol.">
        <title>Complete genome sequence of Corynebacterium casei LMG S-19264T (=DSM 44701T), isolated from a smear-ripened cheese.</title>
        <authorList>
            <consortium name="US DOE Joint Genome Institute (JGI-PGF)"/>
            <person name="Walter F."/>
            <person name="Albersmeier A."/>
            <person name="Kalinowski J."/>
            <person name="Ruckert C."/>
        </authorList>
    </citation>
    <scope>NUCLEOTIDE SEQUENCE</scope>
    <source>
        <strain evidence="2">CGMCC 1.12754</strain>
    </source>
</reference>
<dbReference type="Proteomes" id="UP000622860">
    <property type="component" value="Unassembled WGS sequence"/>
</dbReference>
<keyword evidence="1" id="KW-0812">Transmembrane</keyword>
<protein>
    <submittedName>
        <fullName evidence="2">Uncharacterized protein</fullName>
    </submittedName>
</protein>
<evidence type="ECO:0000313" key="2">
    <source>
        <dbReference type="EMBL" id="GGG80700.1"/>
    </source>
</evidence>